<gene>
    <name evidence="2" type="ORF">IAR55_000817</name>
</gene>
<feature type="compositionally biased region" description="Polar residues" evidence="1">
    <location>
        <begin position="106"/>
        <end position="117"/>
    </location>
</feature>
<evidence type="ECO:0000313" key="3">
    <source>
        <dbReference type="Proteomes" id="UP001388673"/>
    </source>
</evidence>
<feature type="region of interest" description="Disordered" evidence="1">
    <location>
        <begin position="1"/>
        <end position="140"/>
    </location>
</feature>
<dbReference type="AlphaFoldDB" id="A0AAW0Z4H9"/>
<dbReference type="KEGG" id="kne:92178076"/>
<feature type="compositionally biased region" description="Acidic residues" evidence="1">
    <location>
        <begin position="292"/>
        <end position="318"/>
    </location>
</feature>
<dbReference type="RefSeq" id="XP_066805151.1">
    <property type="nucleotide sequence ID" value="XM_066943950.1"/>
</dbReference>
<sequence length="694" mass="77219">MPARQPNGFSFPPPGWPSNTMSVHDSTRATLHPSSSQPLPQPRPHHIPPPDVSHQYPNHPQFSYVPPSLHHYGPYPIGPVQHLQPPPPPPNIAYPPSAGSYRGNHAQPTPTRSSHQQQPPPPMYGSHHRQSNGHGHASTARTLAAVPSYAPAIYRHPGSYPPGPLPFFLPPPGQPTSDPSLSTAPTSQALHTTYPSRLRTGVTGLIQPEHITGGPRERELFMAEMDREMNISGRGGSGASTPRYDSPTPFNVGGGGAGTGGGRRSTAAVASSAALGLSGRRGRVVNYAEKASDDEDDDDDDESELSEVDEPASDPEDETFGRKKRGPGRPRKDRDSSMFGAGGDHHAASKVSKLRKKKDEMERGWTWLGDRTPGERVRSQPARGTKHAYTSEELLEAEADRPELLVPIIIDLDVPSNNPDHQGIKVKDRFLWNINEPFIDTLHFSVVFCEDVGIPAHPHASVISELIKAQLEEHQNVAEIDISNEEVTEEDVVFSDDEVDDAMEVDGGAEEQDNGAEEVDAEAEEEKDAREKERDREQAWEEADCRIIVNLDVQIYSHILRDRIEWDLSSSLPPSTFAKQYCTELGLTGEAIPLVTFAIHEELLKHKRDALEMELFAATHPEEQAKWERGALPRVNMKRGPKGLVGVWRDWWEKEEFGPILVELTMEEMEKREYERTREARRMMRTLTTNKRRR</sequence>
<dbReference type="GO" id="GO:0000228">
    <property type="term" value="C:nuclear chromosome"/>
    <property type="evidence" value="ECO:0007669"/>
    <property type="project" value="InterPro"/>
</dbReference>
<keyword evidence="3" id="KW-1185">Reference proteome</keyword>
<organism evidence="2 3">
    <name type="scientific">Kwoniella newhampshirensis</name>
    <dbReference type="NCBI Taxonomy" id="1651941"/>
    <lineage>
        <taxon>Eukaryota</taxon>
        <taxon>Fungi</taxon>
        <taxon>Dikarya</taxon>
        <taxon>Basidiomycota</taxon>
        <taxon>Agaricomycotina</taxon>
        <taxon>Tremellomycetes</taxon>
        <taxon>Tremellales</taxon>
        <taxon>Cryptococcaceae</taxon>
        <taxon>Kwoniella</taxon>
    </lineage>
</organism>
<proteinExistence type="predicted"/>
<accession>A0AAW0Z4H9</accession>
<feature type="compositionally biased region" description="Polar residues" evidence="1">
    <location>
        <begin position="175"/>
        <end position="188"/>
    </location>
</feature>
<comment type="caution">
    <text evidence="2">The sequence shown here is derived from an EMBL/GenBank/DDBJ whole genome shotgun (WGS) entry which is preliminary data.</text>
</comment>
<evidence type="ECO:0000313" key="2">
    <source>
        <dbReference type="EMBL" id="KAK8865672.1"/>
    </source>
</evidence>
<dbReference type="GO" id="GO:0006338">
    <property type="term" value="P:chromatin remodeling"/>
    <property type="evidence" value="ECO:0007669"/>
    <property type="project" value="InterPro"/>
</dbReference>
<feature type="compositionally biased region" description="Basic and acidic residues" evidence="1">
    <location>
        <begin position="527"/>
        <end position="537"/>
    </location>
</feature>
<feature type="compositionally biased region" description="Pro residues" evidence="1">
    <location>
        <begin position="84"/>
        <end position="93"/>
    </location>
</feature>
<feature type="compositionally biased region" description="Pro residues" evidence="1">
    <location>
        <begin position="164"/>
        <end position="174"/>
    </location>
</feature>
<dbReference type="EMBL" id="JBCAWK010000002">
    <property type="protein sequence ID" value="KAK8865672.1"/>
    <property type="molecule type" value="Genomic_DNA"/>
</dbReference>
<dbReference type="GeneID" id="92178076"/>
<feature type="region of interest" description="Disordered" evidence="1">
    <location>
        <begin position="164"/>
        <end position="188"/>
    </location>
</feature>
<feature type="compositionally biased region" description="Gly residues" evidence="1">
    <location>
        <begin position="252"/>
        <end position="263"/>
    </location>
</feature>
<protein>
    <recommendedName>
        <fullName evidence="4">Chromatin structure-remodeling complex subunit SFH1</fullName>
    </recommendedName>
</protein>
<dbReference type="Proteomes" id="UP001388673">
    <property type="component" value="Unassembled WGS sequence"/>
</dbReference>
<evidence type="ECO:0000256" key="1">
    <source>
        <dbReference type="SAM" id="MobiDB-lite"/>
    </source>
</evidence>
<feature type="region of interest" description="Disordered" evidence="1">
    <location>
        <begin position="505"/>
        <end position="537"/>
    </location>
</feature>
<dbReference type="InterPro" id="IPR006939">
    <property type="entry name" value="SNF5"/>
</dbReference>
<name>A0AAW0Z4H9_9TREE</name>
<feature type="region of interest" description="Disordered" evidence="1">
    <location>
        <begin position="286"/>
        <end position="386"/>
    </location>
</feature>
<dbReference type="Pfam" id="PF04855">
    <property type="entry name" value="SNF5"/>
    <property type="match status" value="1"/>
</dbReference>
<feature type="compositionally biased region" description="Pro residues" evidence="1">
    <location>
        <begin position="39"/>
        <end position="51"/>
    </location>
</feature>
<feature type="region of interest" description="Disordered" evidence="1">
    <location>
        <begin position="230"/>
        <end position="265"/>
    </location>
</feature>
<reference evidence="2 3" key="1">
    <citation type="journal article" date="2024" name="bioRxiv">
        <title>Comparative genomics of Cryptococcus and Kwoniella reveals pathogenesis evolution and contrasting karyotype dynamics via intercentromeric recombination or chromosome fusion.</title>
        <authorList>
            <person name="Coelho M.A."/>
            <person name="David-Palma M."/>
            <person name="Shea T."/>
            <person name="Bowers K."/>
            <person name="McGinley-Smith S."/>
            <person name="Mohammad A.W."/>
            <person name="Gnirke A."/>
            <person name="Yurkov A.M."/>
            <person name="Nowrousian M."/>
            <person name="Sun S."/>
            <person name="Cuomo C.A."/>
            <person name="Heitman J."/>
        </authorList>
    </citation>
    <scope>NUCLEOTIDE SEQUENCE [LARGE SCALE GENOMIC DNA]</scope>
    <source>
        <strain evidence="2 3">CBS 13917</strain>
    </source>
</reference>
<feature type="compositionally biased region" description="Acidic residues" evidence="1">
    <location>
        <begin position="505"/>
        <end position="526"/>
    </location>
</feature>
<evidence type="ECO:0008006" key="4">
    <source>
        <dbReference type="Google" id="ProtNLM"/>
    </source>
</evidence>